<evidence type="ECO:0000256" key="4">
    <source>
        <dbReference type="ARBA" id="ARBA00023015"/>
    </source>
</evidence>
<dbReference type="GO" id="GO:0071144">
    <property type="term" value="C:heteromeric SMAD protein complex"/>
    <property type="evidence" value="ECO:0007669"/>
    <property type="project" value="TreeGrafter"/>
</dbReference>
<evidence type="ECO:0000259" key="9">
    <source>
        <dbReference type="PROSITE" id="PS51075"/>
    </source>
</evidence>
<dbReference type="EMBL" id="NEDP02005559">
    <property type="protein sequence ID" value="OWF38654.1"/>
    <property type="molecule type" value="Genomic_DNA"/>
</dbReference>
<reference evidence="11 12" key="1">
    <citation type="journal article" date="2017" name="Nat. Ecol. Evol.">
        <title>Scallop genome provides insights into evolution of bilaterian karyotype and development.</title>
        <authorList>
            <person name="Wang S."/>
            <person name="Zhang J."/>
            <person name="Jiao W."/>
            <person name="Li J."/>
            <person name="Xun X."/>
            <person name="Sun Y."/>
            <person name="Guo X."/>
            <person name="Huan P."/>
            <person name="Dong B."/>
            <person name="Zhang L."/>
            <person name="Hu X."/>
            <person name="Sun X."/>
            <person name="Wang J."/>
            <person name="Zhao C."/>
            <person name="Wang Y."/>
            <person name="Wang D."/>
            <person name="Huang X."/>
            <person name="Wang R."/>
            <person name="Lv J."/>
            <person name="Li Y."/>
            <person name="Zhang Z."/>
            <person name="Liu B."/>
            <person name="Lu W."/>
            <person name="Hui Y."/>
            <person name="Liang J."/>
            <person name="Zhou Z."/>
            <person name="Hou R."/>
            <person name="Li X."/>
            <person name="Liu Y."/>
            <person name="Li H."/>
            <person name="Ning X."/>
            <person name="Lin Y."/>
            <person name="Zhao L."/>
            <person name="Xing Q."/>
            <person name="Dou J."/>
            <person name="Li Y."/>
            <person name="Mao J."/>
            <person name="Guo H."/>
            <person name="Dou H."/>
            <person name="Li T."/>
            <person name="Mu C."/>
            <person name="Jiang W."/>
            <person name="Fu Q."/>
            <person name="Fu X."/>
            <person name="Miao Y."/>
            <person name="Liu J."/>
            <person name="Yu Q."/>
            <person name="Li R."/>
            <person name="Liao H."/>
            <person name="Li X."/>
            <person name="Kong Y."/>
            <person name="Jiang Z."/>
            <person name="Chourrout D."/>
            <person name="Li R."/>
            <person name="Bao Z."/>
        </authorList>
    </citation>
    <scope>NUCLEOTIDE SEQUENCE [LARGE SCALE GENOMIC DNA]</scope>
    <source>
        <strain evidence="11 12">PY_sf001</strain>
    </source>
</reference>
<evidence type="ECO:0000256" key="8">
    <source>
        <dbReference type="SAM" id="MobiDB-lite"/>
    </source>
</evidence>
<evidence type="ECO:0000256" key="2">
    <source>
        <dbReference type="ARBA" id="ARBA00022723"/>
    </source>
</evidence>
<dbReference type="GO" id="GO:0009653">
    <property type="term" value="P:anatomical structure morphogenesis"/>
    <property type="evidence" value="ECO:0007669"/>
    <property type="project" value="TreeGrafter"/>
</dbReference>
<evidence type="ECO:0000256" key="1">
    <source>
        <dbReference type="ARBA" id="ARBA00005545"/>
    </source>
</evidence>
<evidence type="ECO:0000313" key="12">
    <source>
        <dbReference type="Proteomes" id="UP000242188"/>
    </source>
</evidence>
<feature type="region of interest" description="Disordered" evidence="8">
    <location>
        <begin position="167"/>
        <end position="187"/>
    </location>
</feature>
<keyword evidence="12" id="KW-1185">Reference proteome</keyword>
<dbReference type="SUPFAM" id="SSF56366">
    <property type="entry name" value="SMAD MH1 domain"/>
    <property type="match status" value="1"/>
</dbReference>
<dbReference type="GO" id="GO:0060395">
    <property type="term" value="P:SMAD protein signal transduction"/>
    <property type="evidence" value="ECO:0007669"/>
    <property type="project" value="TreeGrafter"/>
</dbReference>
<feature type="domain" description="MH1" evidence="9">
    <location>
        <begin position="8"/>
        <end position="140"/>
    </location>
</feature>
<evidence type="ECO:0000256" key="5">
    <source>
        <dbReference type="ARBA" id="ARBA00023163"/>
    </source>
</evidence>
<dbReference type="Proteomes" id="UP000242188">
    <property type="component" value="Unassembled WGS sequence"/>
</dbReference>
<dbReference type="SMART" id="SM00524">
    <property type="entry name" value="DWB"/>
    <property type="match status" value="1"/>
</dbReference>
<accession>A0A210PQC0</accession>
<proteinExistence type="inferred from homology"/>
<dbReference type="GO" id="GO:0070411">
    <property type="term" value="F:I-SMAD binding"/>
    <property type="evidence" value="ECO:0007669"/>
    <property type="project" value="TreeGrafter"/>
</dbReference>
<organism evidence="11 12">
    <name type="scientific">Mizuhopecten yessoensis</name>
    <name type="common">Japanese scallop</name>
    <name type="synonym">Patinopecten yessoensis</name>
    <dbReference type="NCBI Taxonomy" id="6573"/>
    <lineage>
        <taxon>Eukaryota</taxon>
        <taxon>Metazoa</taxon>
        <taxon>Spiralia</taxon>
        <taxon>Lophotrochozoa</taxon>
        <taxon>Mollusca</taxon>
        <taxon>Bivalvia</taxon>
        <taxon>Autobranchia</taxon>
        <taxon>Pteriomorphia</taxon>
        <taxon>Pectinida</taxon>
        <taxon>Pectinoidea</taxon>
        <taxon>Pectinidae</taxon>
        <taxon>Mizuhopecten</taxon>
    </lineage>
</organism>
<keyword evidence="7" id="KW-0963">Cytoplasm</keyword>
<dbReference type="InterPro" id="IPR036578">
    <property type="entry name" value="SMAD_MH1_sf"/>
</dbReference>
<dbReference type="Gene3D" id="2.60.200.10">
    <property type="match status" value="1"/>
</dbReference>
<dbReference type="InterPro" id="IPR013790">
    <property type="entry name" value="Dwarfin"/>
</dbReference>
<dbReference type="InterPro" id="IPR003619">
    <property type="entry name" value="MAD_homology1_Dwarfin-type"/>
</dbReference>
<evidence type="ECO:0000259" key="10">
    <source>
        <dbReference type="PROSITE" id="PS51076"/>
    </source>
</evidence>
<gene>
    <name evidence="11" type="ORF">KP79_PYT23068</name>
</gene>
<evidence type="ECO:0000256" key="3">
    <source>
        <dbReference type="ARBA" id="ARBA00022833"/>
    </source>
</evidence>
<dbReference type="STRING" id="6573.A0A210PQC0"/>
<dbReference type="SUPFAM" id="SSF49879">
    <property type="entry name" value="SMAD/FHA domain"/>
    <property type="match status" value="1"/>
</dbReference>
<dbReference type="GO" id="GO:0046872">
    <property type="term" value="F:metal ion binding"/>
    <property type="evidence" value="ECO:0007669"/>
    <property type="project" value="UniProtKB-KW"/>
</dbReference>
<dbReference type="InterPro" id="IPR013019">
    <property type="entry name" value="MAD_homology_MH1"/>
</dbReference>
<dbReference type="CDD" id="cd10489">
    <property type="entry name" value="MH1_SMAD_6_7"/>
    <property type="match status" value="1"/>
</dbReference>
<evidence type="ECO:0000256" key="7">
    <source>
        <dbReference type="RuleBase" id="RU361195"/>
    </source>
</evidence>
<dbReference type="InterPro" id="IPR001132">
    <property type="entry name" value="SMAD_dom_Dwarfin-type"/>
</dbReference>
<keyword evidence="4 7" id="KW-0805">Transcription regulation</keyword>
<comment type="caution">
    <text evidence="11">The sequence shown here is derived from an EMBL/GenBank/DDBJ whole genome shotgun (WGS) entry which is preliminary data.</text>
</comment>
<dbReference type="PROSITE" id="PS51075">
    <property type="entry name" value="MH1"/>
    <property type="match status" value="1"/>
</dbReference>
<dbReference type="GO" id="GO:0006357">
    <property type="term" value="P:regulation of transcription by RNA polymerase II"/>
    <property type="evidence" value="ECO:0007669"/>
    <property type="project" value="TreeGrafter"/>
</dbReference>
<evidence type="ECO:0000313" key="11">
    <source>
        <dbReference type="EMBL" id="OWF38654.1"/>
    </source>
</evidence>
<evidence type="ECO:0000256" key="6">
    <source>
        <dbReference type="ARBA" id="ARBA00023242"/>
    </source>
</evidence>
<keyword evidence="2" id="KW-0479">Metal-binding</keyword>
<comment type="similarity">
    <text evidence="1 7">Belongs to the dwarfin/SMAD family.</text>
</comment>
<keyword evidence="5 7" id="KW-0804">Transcription</keyword>
<sequence length="362" mass="41211">MFRSKRSALVKRLWKNRLHNETSGENETCLPTSPDGDTETKCVAQSMLKRLKEKQLEMLCESIETKGGETTGCVLLPNSDLRLGKRSVAPHILCCQLWRWSDITPNTELKRLPHCESADDPAYLCCNPYHWSIQQKTDTPYTNGNWSKSSRLKITEIDQIEESVMGVSTETGNTPTPRRLDFSGDTTNGSSRGPHWCTVAYWELRQRVGRLFTVFDSSMNIFQSLPHGGGLSLEVLQQGTQLDAVLRTREKIGFGLVLSREDTGVWLYNRSVFPVFVNSSWFDTPNSRTPVVIKLLPGRSIKIFDYDCVEFLKGMKDARFVDGPYDPRSIRISFAKGWGPTYHRQFVTSCPCWLEVLLNIDR</sequence>
<dbReference type="PANTHER" id="PTHR13703">
    <property type="entry name" value="SMAD"/>
    <property type="match status" value="1"/>
</dbReference>
<dbReference type="PROSITE" id="PS51076">
    <property type="entry name" value="MH2"/>
    <property type="match status" value="1"/>
</dbReference>
<dbReference type="SMART" id="SM00523">
    <property type="entry name" value="DWA"/>
    <property type="match status" value="1"/>
</dbReference>
<keyword evidence="6 7" id="KW-0539">Nucleus</keyword>
<dbReference type="GO" id="GO:0005737">
    <property type="term" value="C:cytoplasm"/>
    <property type="evidence" value="ECO:0007669"/>
    <property type="project" value="UniProtKB-SubCell"/>
</dbReference>
<feature type="domain" description="MH2" evidence="10">
    <location>
        <begin position="196"/>
        <end position="362"/>
    </location>
</feature>
<dbReference type="Pfam" id="PF03166">
    <property type="entry name" value="MH2"/>
    <property type="match status" value="1"/>
</dbReference>
<dbReference type="PANTHER" id="PTHR13703:SF54">
    <property type="entry name" value="MOTHERS AGAINST DECAPENTAPLEGIC HOMOLOG"/>
    <property type="match status" value="1"/>
</dbReference>
<name>A0A210PQC0_MIZYE</name>
<dbReference type="InterPro" id="IPR017855">
    <property type="entry name" value="SMAD-like_dom_sf"/>
</dbReference>
<dbReference type="InterPro" id="IPR008984">
    <property type="entry name" value="SMAD_FHA_dom_sf"/>
</dbReference>
<dbReference type="AlphaFoldDB" id="A0A210PQC0"/>
<comment type="subcellular location">
    <subcellularLocation>
        <location evidence="7">Cytoplasm</location>
    </subcellularLocation>
    <subcellularLocation>
        <location evidence="7">Nucleus</location>
    </subcellularLocation>
</comment>
<protein>
    <recommendedName>
        <fullName evidence="7">Mothers against decapentaplegic homolog</fullName>
        <shortName evidence="7">MAD homolog</shortName>
        <shortName evidence="7">Mothers against DPP homolog</shortName>
    </recommendedName>
    <alternativeName>
        <fullName evidence="7">SMAD family member</fullName>
    </alternativeName>
</protein>
<feature type="compositionally biased region" description="Polar residues" evidence="8">
    <location>
        <begin position="167"/>
        <end position="176"/>
    </location>
</feature>
<dbReference type="OrthoDB" id="5946219at2759"/>
<dbReference type="Pfam" id="PF03165">
    <property type="entry name" value="MH1"/>
    <property type="match status" value="1"/>
</dbReference>
<dbReference type="GO" id="GO:0140416">
    <property type="term" value="F:transcription regulator inhibitor activity"/>
    <property type="evidence" value="ECO:0007669"/>
    <property type="project" value="TreeGrafter"/>
</dbReference>
<dbReference type="Gene3D" id="3.90.520.10">
    <property type="entry name" value="SMAD MH1 domain"/>
    <property type="match status" value="1"/>
</dbReference>
<dbReference type="GO" id="GO:0030154">
    <property type="term" value="P:cell differentiation"/>
    <property type="evidence" value="ECO:0007669"/>
    <property type="project" value="TreeGrafter"/>
</dbReference>
<keyword evidence="3" id="KW-0862">Zinc</keyword>